<protein>
    <submittedName>
        <fullName evidence="1">Uncharacterized protein</fullName>
    </submittedName>
</protein>
<dbReference type="STRING" id="879212.DespoDRAFT_00671"/>
<dbReference type="Proteomes" id="UP000005778">
    <property type="component" value="Chromosome"/>
</dbReference>
<dbReference type="EMBL" id="CM001488">
    <property type="protein sequence ID" value="EIM62673.1"/>
    <property type="molecule type" value="Genomic_DNA"/>
</dbReference>
<organism evidence="1 2">
    <name type="scientific">Desulfobacter postgatei 2ac9</name>
    <dbReference type="NCBI Taxonomy" id="879212"/>
    <lineage>
        <taxon>Bacteria</taxon>
        <taxon>Pseudomonadati</taxon>
        <taxon>Thermodesulfobacteriota</taxon>
        <taxon>Desulfobacteria</taxon>
        <taxon>Desulfobacterales</taxon>
        <taxon>Desulfobacteraceae</taxon>
        <taxon>Desulfobacter</taxon>
    </lineage>
</organism>
<evidence type="ECO:0000313" key="1">
    <source>
        <dbReference type="EMBL" id="EIM62673.1"/>
    </source>
</evidence>
<name>I5AZL0_9BACT</name>
<keyword evidence="2" id="KW-1185">Reference proteome</keyword>
<reference evidence="1 2" key="2">
    <citation type="submission" date="2012-02" db="EMBL/GenBank/DDBJ databases">
        <title>Improved High-Quality Draft sequence of Desulfobacter postgatei 2ac9.</title>
        <authorList>
            <consortium name="US DOE Joint Genome Institute"/>
            <person name="Lucas S."/>
            <person name="Han J."/>
            <person name="Lapidus A."/>
            <person name="Cheng J.-F."/>
            <person name="Goodwin L."/>
            <person name="Pitluck S."/>
            <person name="Peters L."/>
            <person name="Ovchinnikova G."/>
            <person name="Held B."/>
            <person name="Detter J.C."/>
            <person name="Han C."/>
            <person name="Tapia R."/>
            <person name="Land M."/>
            <person name="Hauser L."/>
            <person name="Kyrpides N."/>
            <person name="Ivanova N."/>
            <person name="Pagani I."/>
            <person name="Orellana R."/>
            <person name="Lovley D."/>
            <person name="Woyke T."/>
        </authorList>
    </citation>
    <scope>NUCLEOTIDE SEQUENCE [LARGE SCALE GENOMIC DNA]</scope>
    <source>
        <strain evidence="1 2">2ac9</strain>
    </source>
</reference>
<gene>
    <name evidence="1" type="ORF">DespoDRAFT_00671</name>
</gene>
<proteinExistence type="predicted"/>
<evidence type="ECO:0000313" key="2">
    <source>
        <dbReference type="Proteomes" id="UP000005778"/>
    </source>
</evidence>
<accession>I5AZL0</accession>
<dbReference type="AlphaFoldDB" id="I5AZL0"/>
<sequence>MYSYLNTVMSPGDRLHLLDELLENNMNSN</sequence>
<reference evidence="1 2" key="1">
    <citation type="submission" date="2011-09" db="EMBL/GenBank/DDBJ databases">
        <authorList>
            <consortium name="US DOE Joint Genome Institute (JGI-PGF)"/>
            <person name="Lucas S."/>
            <person name="Han J."/>
            <person name="Lapidus A."/>
            <person name="Cheng J.-F."/>
            <person name="Goodwin L."/>
            <person name="Pitluck S."/>
            <person name="Peters L."/>
            <person name="Land M.L."/>
            <person name="Hauser L."/>
            <person name="Orellana R."/>
            <person name="Lovley D."/>
            <person name="Woyke T.J."/>
        </authorList>
    </citation>
    <scope>NUCLEOTIDE SEQUENCE [LARGE SCALE GENOMIC DNA]</scope>
    <source>
        <strain evidence="1 2">2ac9</strain>
    </source>
</reference>
<dbReference type="HOGENOM" id="CLU_3409138_0_0_7"/>